<keyword evidence="5 13" id="KW-0732">Signal</keyword>
<accession>Q27780</accession>
<dbReference type="InParanoid" id="Q27780"/>
<dbReference type="Pfam" id="PF00085">
    <property type="entry name" value="Thioredoxin"/>
    <property type="match status" value="2"/>
</dbReference>
<proteinExistence type="evidence at transcript level"/>
<dbReference type="GO" id="GO:0005788">
    <property type="term" value="C:endoplasmic reticulum lumen"/>
    <property type="evidence" value="ECO:0007669"/>
    <property type="project" value="UniProtKB-SubCell"/>
</dbReference>
<evidence type="ECO:0000313" key="16">
    <source>
        <dbReference type="EMBL" id="AAA57472.1"/>
    </source>
</evidence>
<dbReference type="CTD" id="5034"/>
<dbReference type="CDD" id="cd02995">
    <property type="entry name" value="PDI_a_PDI_a'_C"/>
    <property type="match status" value="1"/>
</dbReference>
<protein>
    <recommendedName>
        <fullName evidence="4 13">Protein disulfide-isomerase</fullName>
        <ecNumber evidence="4 13">5.3.4.1</ecNumber>
    </recommendedName>
</protein>
<dbReference type="FunCoup" id="Q27780">
    <property type="interactions" value="2294"/>
</dbReference>
<keyword evidence="10 11" id="KW-0676">Redox-active center</keyword>
<dbReference type="InterPro" id="IPR005792">
    <property type="entry name" value="Prot_disulphide_isomerase"/>
</dbReference>
<dbReference type="FunFam" id="3.40.30.10:FF:000023">
    <property type="entry name" value="Protein disulfide-isomerase"/>
    <property type="match status" value="1"/>
</dbReference>
<dbReference type="NCBIfam" id="TIGR01130">
    <property type="entry name" value="ER_PDI_fam"/>
    <property type="match status" value="1"/>
</dbReference>
<dbReference type="OrthoDB" id="72053at2759"/>
<evidence type="ECO:0000256" key="6">
    <source>
        <dbReference type="ARBA" id="ARBA00022737"/>
    </source>
</evidence>
<reference evidence="17" key="3">
    <citation type="submission" date="2021-01" db="UniProtKB">
        <authorList>
            <consortium name="EnsemblMetazoa"/>
        </authorList>
    </citation>
    <scope>IDENTIFICATION</scope>
</reference>
<dbReference type="GO" id="GO:0006457">
    <property type="term" value="P:protein folding"/>
    <property type="evidence" value="ECO:0000318"/>
    <property type="project" value="GO_Central"/>
</dbReference>
<dbReference type="InterPro" id="IPR017937">
    <property type="entry name" value="Thioredoxin_CS"/>
</dbReference>
<evidence type="ECO:0000256" key="2">
    <source>
        <dbReference type="ARBA" id="ARBA00004319"/>
    </source>
</evidence>
<dbReference type="PRINTS" id="PR00421">
    <property type="entry name" value="THIOREDOXIN"/>
</dbReference>
<keyword evidence="7" id="KW-0256">Endoplasmic reticulum</keyword>
<dbReference type="InterPro" id="IPR036249">
    <property type="entry name" value="Thioredoxin-like_sf"/>
</dbReference>
<dbReference type="GO" id="GO:0034976">
    <property type="term" value="P:response to endoplasmic reticulum stress"/>
    <property type="evidence" value="ECO:0000318"/>
    <property type="project" value="GO_Central"/>
</dbReference>
<name>Q27780_STRPU</name>
<feature type="region of interest" description="Disordered" evidence="14">
    <location>
        <begin position="473"/>
        <end position="496"/>
    </location>
</feature>
<dbReference type="EC" id="5.3.4.1" evidence="4 13"/>
<reference evidence="18" key="2">
    <citation type="submission" date="2015-02" db="EMBL/GenBank/DDBJ databases">
        <title>Genome sequencing for Strongylocentrotus purpuratus.</title>
        <authorList>
            <person name="Murali S."/>
            <person name="Liu Y."/>
            <person name="Vee V."/>
            <person name="English A."/>
            <person name="Wang M."/>
            <person name="Skinner E."/>
            <person name="Han Y."/>
            <person name="Muzny D.M."/>
            <person name="Worley K.C."/>
            <person name="Gibbs R.A."/>
        </authorList>
    </citation>
    <scope>NUCLEOTIDE SEQUENCE</scope>
</reference>
<comment type="similarity">
    <text evidence="3 12">Belongs to the protein disulfide isomerase family.</text>
</comment>
<dbReference type="GO" id="GO:0005783">
    <property type="term" value="C:endoplasmic reticulum"/>
    <property type="evidence" value="ECO:0000318"/>
    <property type="project" value="GO_Central"/>
</dbReference>
<dbReference type="NCBIfam" id="TIGR01126">
    <property type="entry name" value="pdi_dom"/>
    <property type="match status" value="2"/>
</dbReference>
<dbReference type="RefSeq" id="NP_999697.1">
    <property type="nucleotide sequence ID" value="NM_214532.1"/>
</dbReference>
<dbReference type="CDD" id="cd02982">
    <property type="entry name" value="PDI_b'_family"/>
    <property type="match status" value="1"/>
</dbReference>
<evidence type="ECO:0000256" key="1">
    <source>
        <dbReference type="ARBA" id="ARBA00001182"/>
    </source>
</evidence>
<keyword evidence="18" id="KW-1185">Reference proteome</keyword>
<dbReference type="PANTHER" id="PTHR18929">
    <property type="entry name" value="PROTEIN DISULFIDE ISOMERASE"/>
    <property type="match status" value="1"/>
</dbReference>
<dbReference type="PROSITE" id="PS00194">
    <property type="entry name" value="THIOREDOXIN_1"/>
    <property type="match status" value="2"/>
</dbReference>
<reference evidence="16" key="1">
    <citation type="journal article" date="1994" name="J. Biol. Chem.">
        <title>ERcalcistorin/protein disulfide isomerase (PDI). Sequence determination and expression of a cDNA clone encoding a calcium storage protein with PDI activity from endoplasmic reticulum of the sea urchin egg.</title>
        <authorList>
            <person name="Lucero H.A."/>
            <person name="Lebeche D."/>
            <person name="Kaminer B."/>
        </authorList>
    </citation>
    <scope>NUCLEOTIDE SEQUENCE</scope>
</reference>
<dbReference type="SUPFAM" id="SSF52833">
    <property type="entry name" value="Thioredoxin-like"/>
    <property type="match status" value="4"/>
</dbReference>
<feature type="disulfide bond" description="Redox-active" evidence="11">
    <location>
        <begin position="54"/>
        <end position="57"/>
    </location>
</feature>
<dbReference type="EMBL" id="U06484">
    <property type="protein sequence ID" value="AAA57472.1"/>
    <property type="molecule type" value="mRNA"/>
</dbReference>
<dbReference type="OMA" id="FFGMKKD"/>
<dbReference type="KEGG" id="spu:373305"/>
<dbReference type="PROSITE" id="PS51352">
    <property type="entry name" value="THIOREDOXIN_2"/>
    <property type="match status" value="2"/>
</dbReference>
<evidence type="ECO:0000256" key="8">
    <source>
        <dbReference type="ARBA" id="ARBA00023157"/>
    </source>
</evidence>
<dbReference type="FunFam" id="3.40.30.10:FF:000030">
    <property type="entry name" value="Protein disulfide-isomerase"/>
    <property type="match status" value="1"/>
</dbReference>
<evidence type="ECO:0000256" key="7">
    <source>
        <dbReference type="ARBA" id="ARBA00022824"/>
    </source>
</evidence>
<dbReference type="Gene3D" id="3.40.30.10">
    <property type="entry name" value="Glutaredoxin"/>
    <property type="match status" value="4"/>
</dbReference>
<keyword evidence="8 11" id="KW-1015">Disulfide bond</keyword>
<evidence type="ECO:0000256" key="3">
    <source>
        <dbReference type="ARBA" id="ARBA00006347"/>
    </source>
</evidence>
<evidence type="ECO:0000256" key="14">
    <source>
        <dbReference type="SAM" id="MobiDB-lite"/>
    </source>
</evidence>
<evidence type="ECO:0000256" key="10">
    <source>
        <dbReference type="ARBA" id="ARBA00023284"/>
    </source>
</evidence>
<evidence type="ECO:0000313" key="17">
    <source>
        <dbReference type="EnsemblMetazoa" id="NP_999697"/>
    </source>
</evidence>
<dbReference type="FunFam" id="3.40.30.10:FF:000042">
    <property type="entry name" value="protein disulfide-isomerase A2"/>
    <property type="match status" value="1"/>
</dbReference>
<evidence type="ECO:0000256" key="5">
    <source>
        <dbReference type="ARBA" id="ARBA00022729"/>
    </source>
</evidence>
<dbReference type="PANTHER" id="PTHR18929:SF240">
    <property type="entry name" value="PROTEIN DISULFIDE-ISOMERASE"/>
    <property type="match status" value="1"/>
</dbReference>
<dbReference type="GO" id="GO:0003756">
    <property type="term" value="F:protein disulfide isomerase activity"/>
    <property type="evidence" value="ECO:0000318"/>
    <property type="project" value="GO_Central"/>
</dbReference>
<evidence type="ECO:0000313" key="18">
    <source>
        <dbReference type="Proteomes" id="UP000007110"/>
    </source>
</evidence>
<feature type="domain" description="Thioredoxin" evidence="15">
    <location>
        <begin position="340"/>
        <end position="468"/>
    </location>
</feature>
<comment type="subcellular location">
    <subcellularLocation>
        <location evidence="2">Endoplasmic reticulum lumen</location>
    </subcellularLocation>
</comment>
<dbReference type="InterPro" id="IPR005788">
    <property type="entry name" value="PDI_thioredoxin-like_dom"/>
</dbReference>
<evidence type="ECO:0000256" key="4">
    <source>
        <dbReference type="ARBA" id="ARBA00012723"/>
    </source>
</evidence>
<dbReference type="InterPro" id="IPR013766">
    <property type="entry name" value="Thioredoxin_domain"/>
</dbReference>
<feature type="domain" description="Thioredoxin" evidence="15">
    <location>
        <begin position="4"/>
        <end position="132"/>
    </location>
</feature>
<dbReference type="GeneID" id="373305"/>
<dbReference type="PIR" id="A54757">
    <property type="entry name" value="A54757"/>
</dbReference>
<dbReference type="FunFam" id="3.40.30.10:FF:000027">
    <property type="entry name" value="protein disulfide-isomerase A2"/>
    <property type="match status" value="1"/>
</dbReference>
<dbReference type="EnsemblMetazoa" id="NM_214532">
    <property type="protein sequence ID" value="NP_999697"/>
    <property type="gene ID" value="GeneID_373305"/>
</dbReference>
<sequence length="496" mass="54918">MKYLALCFIALACAVHAAVEVEIEEDVAVLTDAAFADYVAENEFVLVEFYAPWCGHCKSLAPQYSIAAKTLKDSGSSIKLAKVDATVETQLPGKYGVRGYPTLKFFRSGKDSEYAGGRTGPEIVAWLNKKTGPPAATIASVEDAEAFLADKEVAVIGFFKDVPQTFLDVAVNIDDIPFAIVSDDAVISNYEAKDGSIILFKKFDEGKNVFEGELTSEDLTSFVRKNSLSVVTEFGEETASKIFGGEIKIHNLLFVKKDSDDFKTIYDQFYAAATTFKGEVLFVLIDAAAESNSRILEYFGLGDEEVPTVRLITLDGDMKKYKPTVPELTTESLSQFVIDFKDGKLKPHLMSESVPEDWNANPVTILVGENFAEVALDPTKDVLVEFYAPWCGHCKQLAPIYEELGEHFKEREDVVIAKVDSTKNEVEDAVVRSFPTLKFWKKGENEMVDYSGDRTLEAMIQFVESGGEIIAEVDDEDMEEDEEMDEGAEDQAKDEL</sequence>
<organism evidence="16">
    <name type="scientific">Strongylocentrotus purpuratus</name>
    <name type="common">Purple sea urchin</name>
    <dbReference type="NCBI Taxonomy" id="7668"/>
    <lineage>
        <taxon>Eukaryota</taxon>
        <taxon>Metazoa</taxon>
        <taxon>Echinodermata</taxon>
        <taxon>Eleutherozoa</taxon>
        <taxon>Echinozoa</taxon>
        <taxon>Echinoidea</taxon>
        <taxon>Euechinoidea</taxon>
        <taxon>Echinacea</taxon>
        <taxon>Camarodonta</taxon>
        <taxon>Echinidea</taxon>
        <taxon>Strongylocentrotidae</taxon>
        <taxon>Strongylocentrotus</taxon>
    </lineage>
</organism>
<feature type="chain" id="PRO_5033979978" description="Protein disulfide-isomerase" evidence="13">
    <location>
        <begin position="18"/>
        <end position="496"/>
    </location>
</feature>
<feature type="disulfide bond" description="Redox-active" evidence="11">
    <location>
        <begin position="391"/>
        <end position="394"/>
    </location>
</feature>
<dbReference type="Proteomes" id="UP000007110">
    <property type="component" value="Unassembled WGS sequence"/>
</dbReference>
<keyword evidence="6" id="KW-0677">Repeat</keyword>
<dbReference type="CDD" id="cd02981">
    <property type="entry name" value="PDI_b_family"/>
    <property type="match status" value="1"/>
</dbReference>
<evidence type="ECO:0000259" key="15">
    <source>
        <dbReference type="PROSITE" id="PS51352"/>
    </source>
</evidence>
<dbReference type="CDD" id="cd02961">
    <property type="entry name" value="PDI_a_family"/>
    <property type="match status" value="1"/>
</dbReference>
<keyword evidence="9 13" id="KW-0413">Isomerase</keyword>
<feature type="compositionally biased region" description="Acidic residues" evidence="14">
    <location>
        <begin position="473"/>
        <end position="489"/>
    </location>
</feature>
<evidence type="ECO:0000256" key="9">
    <source>
        <dbReference type="ARBA" id="ARBA00023235"/>
    </source>
</evidence>
<evidence type="ECO:0000256" key="11">
    <source>
        <dbReference type="PIRSR" id="PIRSR605792-51"/>
    </source>
</evidence>
<evidence type="ECO:0000256" key="12">
    <source>
        <dbReference type="RuleBase" id="RU004208"/>
    </source>
</evidence>
<feature type="signal peptide" evidence="13">
    <location>
        <begin position="1"/>
        <end position="17"/>
    </location>
</feature>
<dbReference type="AlphaFoldDB" id="Q27780"/>
<evidence type="ECO:0000256" key="13">
    <source>
        <dbReference type="RuleBase" id="RU361130"/>
    </source>
</evidence>
<comment type="catalytic activity">
    <reaction evidence="1 13">
        <text>Catalyzes the rearrangement of -S-S- bonds in proteins.</text>
        <dbReference type="EC" id="5.3.4.1"/>
    </reaction>
</comment>
<dbReference type="Pfam" id="PF13848">
    <property type="entry name" value="Thioredoxin_6"/>
    <property type="match status" value="1"/>
</dbReference>